<dbReference type="EMBL" id="JABBWM010000075">
    <property type="protein sequence ID" value="KAG2095293.1"/>
    <property type="molecule type" value="Genomic_DNA"/>
</dbReference>
<organism evidence="2 3">
    <name type="scientific">Suillus discolor</name>
    <dbReference type="NCBI Taxonomy" id="1912936"/>
    <lineage>
        <taxon>Eukaryota</taxon>
        <taxon>Fungi</taxon>
        <taxon>Dikarya</taxon>
        <taxon>Basidiomycota</taxon>
        <taxon>Agaricomycotina</taxon>
        <taxon>Agaricomycetes</taxon>
        <taxon>Agaricomycetidae</taxon>
        <taxon>Boletales</taxon>
        <taxon>Suillineae</taxon>
        <taxon>Suillaceae</taxon>
        <taxon>Suillus</taxon>
    </lineage>
</organism>
<dbReference type="GeneID" id="64696437"/>
<comment type="caution">
    <text evidence="2">The sequence shown here is derived from an EMBL/GenBank/DDBJ whole genome shotgun (WGS) entry which is preliminary data.</text>
</comment>
<evidence type="ECO:0000256" key="1">
    <source>
        <dbReference type="SAM" id="MobiDB-lite"/>
    </source>
</evidence>
<proteinExistence type="predicted"/>
<evidence type="ECO:0000313" key="2">
    <source>
        <dbReference type="EMBL" id="KAG2095293.1"/>
    </source>
</evidence>
<feature type="region of interest" description="Disordered" evidence="1">
    <location>
        <begin position="75"/>
        <end position="102"/>
    </location>
</feature>
<dbReference type="RefSeq" id="XP_041287808.1">
    <property type="nucleotide sequence ID" value="XM_041434178.1"/>
</dbReference>
<protein>
    <submittedName>
        <fullName evidence="2">Uncharacterized protein</fullName>
    </submittedName>
</protein>
<dbReference type="Proteomes" id="UP000823399">
    <property type="component" value="Unassembled WGS sequence"/>
</dbReference>
<evidence type="ECO:0000313" key="3">
    <source>
        <dbReference type="Proteomes" id="UP000823399"/>
    </source>
</evidence>
<keyword evidence="3" id="KW-1185">Reference proteome</keyword>
<gene>
    <name evidence="2" type="ORF">F5147DRAFT_656939</name>
</gene>
<sequence length="266" mass="29874">MLSSSPVLSAYYIANNLGPDSGHCDLTMLEASQADGQSHLLTKPRSMPQDDITSSHANHHYMDRKRMVTEPMDPNQHLFEGPLQNESPLHNDTNDIDSSSLPPGLPPGEEIFKRGIQSMPDTTVRSAVVAKRADTESKRLRALAAVWELEAAEKHTVLLQTILRDYSRQYVKSREEARFFERLMVGRNRHQLEDDTDFTIAAYSHDLVAFNIAAVQLNYLETTVAEQDLSLEDYDPGDAEYCFRECIDSVVRESRCSASPMSEALA</sequence>
<dbReference type="AlphaFoldDB" id="A0A9P7EXY8"/>
<reference evidence="2" key="1">
    <citation type="journal article" date="2020" name="New Phytol.">
        <title>Comparative genomics reveals dynamic genome evolution in host specialist ectomycorrhizal fungi.</title>
        <authorList>
            <person name="Lofgren L.A."/>
            <person name="Nguyen N.H."/>
            <person name="Vilgalys R."/>
            <person name="Ruytinx J."/>
            <person name="Liao H.L."/>
            <person name="Branco S."/>
            <person name="Kuo A."/>
            <person name="LaButti K."/>
            <person name="Lipzen A."/>
            <person name="Andreopoulos W."/>
            <person name="Pangilinan J."/>
            <person name="Riley R."/>
            <person name="Hundley H."/>
            <person name="Na H."/>
            <person name="Barry K."/>
            <person name="Grigoriev I.V."/>
            <person name="Stajich J.E."/>
            <person name="Kennedy P.G."/>
        </authorList>
    </citation>
    <scope>NUCLEOTIDE SEQUENCE</scope>
    <source>
        <strain evidence="2">FC423</strain>
    </source>
</reference>
<dbReference type="OrthoDB" id="2644132at2759"/>
<accession>A0A9P7EXY8</accession>
<name>A0A9P7EXY8_9AGAM</name>